<name>A0A6C0AUZ2_9ZZZZ</name>
<accession>A0A6C0AUZ2</accession>
<dbReference type="AlphaFoldDB" id="A0A6C0AUZ2"/>
<dbReference type="EMBL" id="MN738763">
    <property type="protein sequence ID" value="QHS83757.1"/>
    <property type="molecule type" value="Genomic_DNA"/>
</dbReference>
<feature type="region of interest" description="Disordered" evidence="1">
    <location>
        <begin position="45"/>
        <end position="69"/>
    </location>
</feature>
<proteinExistence type="predicted"/>
<evidence type="ECO:0000313" key="2">
    <source>
        <dbReference type="EMBL" id="QHS83757.1"/>
    </source>
</evidence>
<sequence>MSTYCKLTEHNKDNKRVYRRCSITNDKSLDSDGCVFDKKKKHCYTRKKTTKKQPGKKISRKRVSAPATAAEPPKLLIPIDYRNNIDLNMVKKYKEFSKPVATSESVPIRSPIDELHSKLKNNYFKPKSLGTFWLDFYINK</sequence>
<protein>
    <submittedName>
        <fullName evidence="2">Uncharacterized protein</fullName>
    </submittedName>
</protein>
<evidence type="ECO:0000256" key="1">
    <source>
        <dbReference type="SAM" id="MobiDB-lite"/>
    </source>
</evidence>
<feature type="compositionally biased region" description="Basic residues" evidence="1">
    <location>
        <begin position="45"/>
        <end position="63"/>
    </location>
</feature>
<reference evidence="2" key="1">
    <citation type="journal article" date="2020" name="Nature">
        <title>Giant virus diversity and host interactions through global metagenomics.</title>
        <authorList>
            <person name="Schulz F."/>
            <person name="Roux S."/>
            <person name="Paez-Espino D."/>
            <person name="Jungbluth S."/>
            <person name="Walsh D.A."/>
            <person name="Denef V.J."/>
            <person name="McMahon K.D."/>
            <person name="Konstantinidis K.T."/>
            <person name="Eloe-Fadrosh E.A."/>
            <person name="Kyrpides N.C."/>
            <person name="Woyke T."/>
        </authorList>
    </citation>
    <scope>NUCLEOTIDE SEQUENCE</scope>
    <source>
        <strain evidence="2">GVMAG-S-ERX555961-36</strain>
    </source>
</reference>
<organism evidence="2">
    <name type="scientific">viral metagenome</name>
    <dbReference type="NCBI Taxonomy" id="1070528"/>
    <lineage>
        <taxon>unclassified sequences</taxon>
        <taxon>metagenomes</taxon>
        <taxon>organismal metagenomes</taxon>
    </lineage>
</organism>